<dbReference type="SUPFAM" id="SSF55248">
    <property type="entry name" value="PCD-like"/>
    <property type="match status" value="1"/>
</dbReference>
<keyword evidence="6" id="KW-1185">Reference proteome</keyword>
<name>A0ABY0III7_9BACT</name>
<organism evidence="5 6">
    <name type="scientific">Halobacteriovorax vibrionivorans</name>
    <dbReference type="NCBI Taxonomy" id="2152716"/>
    <lineage>
        <taxon>Bacteria</taxon>
        <taxon>Pseudomonadati</taxon>
        <taxon>Bdellovibrionota</taxon>
        <taxon>Bacteriovoracia</taxon>
        <taxon>Bacteriovoracales</taxon>
        <taxon>Halobacteriovoraceae</taxon>
        <taxon>Halobacteriovorax</taxon>
    </lineage>
</organism>
<comment type="catalytic activity">
    <reaction evidence="1">
        <text>(4aS,6R)-4a-hydroxy-L-erythro-5,6,7,8-tetrahydrobiopterin = (6R)-L-erythro-6,7-dihydrobiopterin + H2O</text>
        <dbReference type="Rhea" id="RHEA:11920"/>
        <dbReference type="ChEBI" id="CHEBI:15377"/>
        <dbReference type="ChEBI" id="CHEBI:15642"/>
        <dbReference type="ChEBI" id="CHEBI:43120"/>
        <dbReference type="EC" id="4.2.1.96"/>
    </reaction>
</comment>
<dbReference type="RefSeq" id="WP_114705225.1">
    <property type="nucleotide sequence ID" value="NZ_QDKL01000001.1"/>
</dbReference>
<dbReference type="Proteomes" id="UP000443582">
    <property type="component" value="Unassembled WGS sequence"/>
</dbReference>
<gene>
    <name evidence="5" type="ORF">DAY19_00505</name>
</gene>
<dbReference type="Pfam" id="PF01329">
    <property type="entry name" value="Pterin_4a"/>
    <property type="match status" value="1"/>
</dbReference>
<dbReference type="EC" id="4.2.1.96" evidence="3"/>
<proteinExistence type="inferred from homology"/>
<accession>A0ABY0III7</accession>
<dbReference type="EMBL" id="QDKL01000001">
    <property type="protein sequence ID" value="RZF22280.1"/>
    <property type="molecule type" value="Genomic_DNA"/>
</dbReference>
<evidence type="ECO:0000313" key="5">
    <source>
        <dbReference type="EMBL" id="RZF22280.1"/>
    </source>
</evidence>
<keyword evidence="4" id="KW-0456">Lyase</keyword>
<evidence type="ECO:0000256" key="1">
    <source>
        <dbReference type="ARBA" id="ARBA00001554"/>
    </source>
</evidence>
<evidence type="ECO:0000256" key="4">
    <source>
        <dbReference type="ARBA" id="ARBA00023239"/>
    </source>
</evidence>
<comment type="caution">
    <text evidence="5">The sequence shown here is derived from an EMBL/GenBank/DDBJ whole genome shotgun (WGS) entry which is preliminary data.</text>
</comment>
<dbReference type="InterPro" id="IPR036428">
    <property type="entry name" value="PCD_sf"/>
</dbReference>
<protein>
    <recommendedName>
        <fullName evidence="3">4a-hydroxytetrahydrobiopterin dehydratase</fullName>
        <ecNumber evidence="3">4.2.1.96</ecNumber>
    </recommendedName>
</protein>
<sequence length="115" mass="13233">MTSLKEKTCIPCQGGVPPLPLEEKLSLKEQIDKRWSFTNDKTRLSLEVDCEKFDQPMKIANEIAKVADEQWHHPDLHVSFGKLKVDLWTHKIDDLVESDFIFAAKVDDILKSNNL</sequence>
<reference evidence="6" key="1">
    <citation type="journal article" date="2019" name="Int. J. Syst. Evol. Microbiol.">
        <title>Halobacteriovorax valvorus sp. nov., a novel prokaryotic predator isolated from coastal seawater of China.</title>
        <authorList>
            <person name="Chen M.-X."/>
        </authorList>
    </citation>
    <scope>NUCLEOTIDE SEQUENCE [LARGE SCALE GENOMIC DNA]</scope>
    <source>
        <strain evidence="6">BL9</strain>
    </source>
</reference>
<evidence type="ECO:0000256" key="2">
    <source>
        <dbReference type="ARBA" id="ARBA00006472"/>
    </source>
</evidence>
<dbReference type="PANTHER" id="PTHR12599:SF0">
    <property type="entry name" value="PTERIN-4-ALPHA-CARBINOLAMINE DEHYDRATASE"/>
    <property type="match status" value="1"/>
</dbReference>
<evidence type="ECO:0000256" key="3">
    <source>
        <dbReference type="ARBA" id="ARBA00013252"/>
    </source>
</evidence>
<comment type="similarity">
    <text evidence="2">Belongs to the pterin-4-alpha-carbinolamine dehydratase family.</text>
</comment>
<dbReference type="PANTHER" id="PTHR12599">
    <property type="entry name" value="PTERIN-4-ALPHA-CARBINOLAMINE DEHYDRATASE"/>
    <property type="match status" value="1"/>
</dbReference>
<dbReference type="InterPro" id="IPR001533">
    <property type="entry name" value="Pterin_deHydtase"/>
</dbReference>
<dbReference type="Gene3D" id="3.30.1360.20">
    <property type="entry name" value="Transcriptional coactivator/pterin dehydratase"/>
    <property type="match status" value="1"/>
</dbReference>
<evidence type="ECO:0000313" key="6">
    <source>
        <dbReference type="Proteomes" id="UP000443582"/>
    </source>
</evidence>